<evidence type="ECO:0000313" key="1">
    <source>
        <dbReference type="EMBL" id="ANH47230.1"/>
    </source>
</evidence>
<dbReference type="EMBL" id="CP011485">
    <property type="protein sequence ID" value="ANH47230.1"/>
    <property type="molecule type" value="Genomic_DNA"/>
</dbReference>
<reference evidence="1 2" key="1">
    <citation type="submission" date="2014-04" db="EMBL/GenBank/DDBJ databases">
        <title>Detecting global and local adaptation in a worldwide sample of Helicobacter pylori genomes.</title>
        <authorList>
            <person name="Montano V."/>
            <person name="Didelot X."/>
            <person name="Foll M."/>
            <person name="Linz B."/>
            <person name="Reinhardt R."/>
            <person name="Suerbaum S."/>
            <person name="Moodley Y."/>
            <person name="Jensen J.D."/>
        </authorList>
    </citation>
    <scope>NUCLEOTIDE SEQUENCE [LARGE SCALE GENOMIC DNA]</scope>
    <source>
        <strain evidence="2">ausabrJ05</strain>
    </source>
</reference>
<accession>A0A1A9HB87</accession>
<name>A0A1A9HB87_HELPX</name>
<evidence type="ECO:0000313" key="2">
    <source>
        <dbReference type="Proteomes" id="UP000078049"/>
    </source>
</evidence>
<dbReference type="RefSeq" id="WP_064437922.1">
    <property type="nucleotide sequence ID" value="NZ_CP011485.1"/>
</dbReference>
<protein>
    <submittedName>
        <fullName evidence="1">Uncharacterized protein</fullName>
    </submittedName>
</protein>
<dbReference type="PATRIC" id="fig|210.2440.peg.1094"/>
<dbReference type="Proteomes" id="UP000078049">
    <property type="component" value="Chromosome"/>
</dbReference>
<gene>
    <name evidence="1" type="ORF">AA973_05335</name>
</gene>
<organism evidence="1 2">
    <name type="scientific">Helicobacter pylori</name>
    <name type="common">Campylobacter pylori</name>
    <dbReference type="NCBI Taxonomy" id="210"/>
    <lineage>
        <taxon>Bacteria</taxon>
        <taxon>Pseudomonadati</taxon>
        <taxon>Campylobacterota</taxon>
        <taxon>Epsilonproteobacteria</taxon>
        <taxon>Campylobacterales</taxon>
        <taxon>Helicobacteraceae</taxon>
        <taxon>Helicobacter</taxon>
    </lineage>
</organism>
<proteinExistence type="predicted"/>
<sequence length="607" mass="70037">MLLNYDFLELVDEPQRNTSLTGMIDKALADKKLARQNKPEVRVLGKSMPLSKFFDAVGDEISRLKYDMSHKMIKGSTIESSNLFSIYKKIASGLPFGTISAFRPFRPSFEEEFNDKEQNALIYAYKSGADPKNADIVAKYWLDHLVDIDPFNPIKVKDFFNPQPKKGKKETEKFKEYKKMIEDIYYKLSKSLGRFFVDSFFKREATMRDFMSSDKFVKKYRYTRKENMDRTKQLKELLDSKRDFIGYIEVLGYWKDNPKDNILPDKEVSFFVFQNEPSSTFDLKDHLLTWAVKFNQMAICYGGQLLANKNKTYRIDLISSNPDYKFGKALAKFTGIKFSVPSDLPQALTRINDSVYTFLSRDKGMSINRIVKTQLKATYMPFDYSKLGVGTIGEDIRGNIKALQKNARCYGHPKVFSMDAMIKRQEQAIKRIEAQKCAISDEYRQGMRRNIQVSKIVKAMKQGKKVSPTLIAKVLANTIDTDAGYCFISPTDLATQLDNISPRLSKSIVTAIEQAEGVRLTYALIDKVTYNSLHNILNFIFDIDNPLSDQNFEELVIEVPREALKDVKLPQIKNVLTAQIFDGAYHFRGNDYKYQYQTAPEWLDMFE</sequence>
<dbReference type="AlphaFoldDB" id="A0A1A9HB87"/>